<dbReference type="SUPFAM" id="SSF50494">
    <property type="entry name" value="Trypsin-like serine proteases"/>
    <property type="match status" value="1"/>
</dbReference>
<evidence type="ECO:0000256" key="1">
    <source>
        <dbReference type="ARBA" id="ARBA00004613"/>
    </source>
</evidence>
<evidence type="ECO:0000259" key="8">
    <source>
        <dbReference type="Pfam" id="PF00089"/>
    </source>
</evidence>
<dbReference type="PANTHER" id="PTHR15462">
    <property type="entry name" value="SERINE PROTEASE"/>
    <property type="match status" value="1"/>
</dbReference>
<keyword evidence="3 7" id="KW-0732">Signal</keyword>
<feature type="domain" description="Peptidase S1" evidence="8">
    <location>
        <begin position="157"/>
        <end position="203"/>
    </location>
</feature>
<dbReference type="Gene3D" id="2.40.10.10">
    <property type="entry name" value="Trypsin-like serine proteases"/>
    <property type="match status" value="3"/>
</dbReference>
<dbReference type="OrthoDB" id="10037376at2759"/>
<feature type="region of interest" description="Disordered" evidence="6">
    <location>
        <begin position="206"/>
        <end position="305"/>
    </location>
</feature>
<reference evidence="9" key="2">
    <citation type="submission" date="2025-08" db="UniProtKB">
        <authorList>
            <consortium name="Ensembl"/>
        </authorList>
    </citation>
    <scope>IDENTIFICATION</scope>
</reference>
<gene>
    <name evidence="9" type="primary">LOC115402115</name>
</gene>
<evidence type="ECO:0000256" key="2">
    <source>
        <dbReference type="ARBA" id="ARBA00022525"/>
    </source>
</evidence>
<feature type="compositionally biased region" description="Basic residues" evidence="6">
    <location>
        <begin position="280"/>
        <end position="297"/>
    </location>
</feature>
<organism evidence="9 10">
    <name type="scientific">Salarias fasciatus</name>
    <name type="common">Jewelled blenny</name>
    <name type="synonym">Blennius fasciatus</name>
    <dbReference type="NCBI Taxonomy" id="181472"/>
    <lineage>
        <taxon>Eukaryota</taxon>
        <taxon>Metazoa</taxon>
        <taxon>Chordata</taxon>
        <taxon>Craniata</taxon>
        <taxon>Vertebrata</taxon>
        <taxon>Euteleostomi</taxon>
        <taxon>Actinopterygii</taxon>
        <taxon>Neopterygii</taxon>
        <taxon>Teleostei</taxon>
        <taxon>Neoteleostei</taxon>
        <taxon>Acanthomorphata</taxon>
        <taxon>Ovalentaria</taxon>
        <taxon>Blenniimorphae</taxon>
        <taxon>Blenniiformes</taxon>
        <taxon>Blennioidei</taxon>
        <taxon>Blenniidae</taxon>
        <taxon>Salariinae</taxon>
        <taxon>Salarias</taxon>
    </lineage>
</organism>
<protein>
    <recommendedName>
        <fullName evidence="5">Inactive serine protease 35</fullName>
    </recommendedName>
</protein>
<dbReference type="Proteomes" id="UP000472267">
    <property type="component" value="Chromosome 15"/>
</dbReference>
<keyword evidence="4" id="KW-0325">Glycoprotein</keyword>
<dbReference type="GO" id="GO:0006508">
    <property type="term" value="P:proteolysis"/>
    <property type="evidence" value="ECO:0007669"/>
    <property type="project" value="InterPro"/>
</dbReference>
<evidence type="ECO:0000313" key="9">
    <source>
        <dbReference type="Ensembl" id="ENSSFAP00005023839.1"/>
    </source>
</evidence>
<dbReference type="InterPro" id="IPR050966">
    <property type="entry name" value="Glutamyl_endopeptidase"/>
</dbReference>
<feature type="compositionally biased region" description="Basic residues" evidence="6">
    <location>
        <begin position="209"/>
        <end position="221"/>
    </location>
</feature>
<dbReference type="GeneID" id="115402115"/>
<accession>A0A672H4D9</accession>
<dbReference type="InParanoid" id="A0A672H4D9"/>
<feature type="signal peptide" evidence="7">
    <location>
        <begin position="1"/>
        <end position="32"/>
    </location>
</feature>
<dbReference type="InterPro" id="IPR009003">
    <property type="entry name" value="Peptidase_S1_PA"/>
</dbReference>
<dbReference type="GO" id="GO:0004252">
    <property type="term" value="F:serine-type endopeptidase activity"/>
    <property type="evidence" value="ECO:0007669"/>
    <property type="project" value="InterPro"/>
</dbReference>
<reference evidence="9" key="1">
    <citation type="submission" date="2019-06" db="EMBL/GenBank/DDBJ databases">
        <authorList>
            <consortium name="Wellcome Sanger Institute Data Sharing"/>
        </authorList>
    </citation>
    <scope>NUCLEOTIDE SEQUENCE [LARGE SCALE GENOMIC DNA]</scope>
</reference>
<dbReference type="InterPro" id="IPR001254">
    <property type="entry name" value="Trypsin_dom"/>
</dbReference>
<evidence type="ECO:0000256" key="4">
    <source>
        <dbReference type="ARBA" id="ARBA00023180"/>
    </source>
</evidence>
<evidence type="ECO:0000313" key="10">
    <source>
        <dbReference type="Proteomes" id="UP000472267"/>
    </source>
</evidence>
<dbReference type="InterPro" id="IPR043504">
    <property type="entry name" value="Peptidase_S1_PA_chymotrypsin"/>
</dbReference>
<dbReference type="PANTHER" id="PTHR15462:SF17">
    <property type="entry name" value="INACTIVE SERINE PROTEASE 35"/>
    <property type="match status" value="1"/>
</dbReference>
<evidence type="ECO:0000256" key="6">
    <source>
        <dbReference type="SAM" id="MobiDB-lite"/>
    </source>
</evidence>
<comment type="subcellular location">
    <subcellularLocation>
        <location evidence="1">Secreted</location>
    </subcellularLocation>
</comment>
<feature type="chain" id="PRO_5025566813" description="Inactive serine protease 35" evidence="7">
    <location>
        <begin position="33"/>
        <end position="473"/>
    </location>
</feature>
<sequence>MLLLNACSGMDLKVCIYVLLCAASTALPGVCGESESRAESRWARQSLPGLQATHTAVLHTPSFQGREEEEDRGRREVLCGIECQSKLPLIDRSEQERILGYQTMYENGTCTHTDVSLEAFNETTAKPSAISSGRTRRRRQVYGADGRFVISDSHFITNYPFSTAVCLSTGCSGVLISPKHVLTAARCIHDGDDYLESTRKLKVGVLQLKTKRRRGGRRRGGQHRDGREEEGQTGEETGGGPPMEEGEEKNSIDGDVVRGRNRGEGGKRRGRRGHDGEVKRKGRGKGKRLSRKRRSAAAKKEPAFRWARVKQTQIPQGWLRTKSSSNPLSSDYDYAVLELKRPVKQKHMELGVAPSAAALARIHFSGYDADKGGDEKVVYRFCSVAKQSDDLMYQHCDAQDGARGAGIYVRLRQEAGRKGKWQRRVIGVFSGHRWVEEDGGEQKDFNVAVRITPPKYAQICYWIHGDPSLCKEI</sequence>
<dbReference type="RefSeq" id="XP_029966421.1">
    <property type="nucleotide sequence ID" value="XM_030110561.1"/>
</dbReference>
<keyword evidence="10" id="KW-1185">Reference proteome</keyword>
<feature type="compositionally biased region" description="Basic and acidic residues" evidence="6">
    <location>
        <begin position="248"/>
        <end position="279"/>
    </location>
</feature>
<dbReference type="Ensembl" id="ENSSFAT00005024805.1">
    <property type="protein sequence ID" value="ENSSFAP00005023839.1"/>
    <property type="gene ID" value="ENSSFAG00005012292.1"/>
</dbReference>
<evidence type="ECO:0000256" key="7">
    <source>
        <dbReference type="SAM" id="SignalP"/>
    </source>
</evidence>
<dbReference type="AlphaFoldDB" id="A0A672H4D9"/>
<dbReference type="Pfam" id="PF00089">
    <property type="entry name" value="Trypsin"/>
    <property type="match status" value="1"/>
</dbReference>
<evidence type="ECO:0000256" key="3">
    <source>
        <dbReference type="ARBA" id="ARBA00022729"/>
    </source>
</evidence>
<keyword evidence="2" id="KW-0964">Secreted</keyword>
<proteinExistence type="predicted"/>
<reference evidence="9" key="3">
    <citation type="submission" date="2025-09" db="UniProtKB">
        <authorList>
            <consortium name="Ensembl"/>
        </authorList>
    </citation>
    <scope>IDENTIFICATION</scope>
</reference>
<dbReference type="GO" id="GO:0005576">
    <property type="term" value="C:extracellular region"/>
    <property type="evidence" value="ECO:0007669"/>
    <property type="project" value="UniProtKB-SubCell"/>
</dbReference>
<name>A0A672H4D9_SALFA</name>
<evidence type="ECO:0000256" key="5">
    <source>
        <dbReference type="ARBA" id="ARBA00040309"/>
    </source>
</evidence>
<dbReference type="OMA" id="PQGWIHT"/>